<dbReference type="RefSeq" id="WP_109624063.1">
    <property type="nucleotide sequence ID" value="NZ_PPEI02000014.1"/>
</dbReference>
<name>A0A316WJ11_9FLAO</name>
<comment type="caution">
    <text evidence="1">The sequence shown here is derived from an EMBL/GenBank/DDBJ whole genome shotgun (WGS) entry which is preliminary data.</text>
</comment>
<proteinExistence type="predicted"/>
<dbReference type="AlphaFoldDB" id="A0A316WJ11"/>
<reference evidence="1" key="1">
    <citation type="submission" date="2018-04" db="EMBL/GenBank/DDBJ databases">
        <title>Draft Genome Sequences of Chryseobacterium lactis NCTC11390T isolated from milk, Chryseobacterium oncorhynchi 701B-08T from rainbow trout, and Chryseobacterium viscerum 687B-08T from diseased fish.</title>
        <authorList>
            <person name="Jeong J.-J."/>
            <person name="Lee Y.J."/>
            <person name="Pathiraja D."/>
            <person name="Park B."/>
            <person name="Choi I.-G."/>
            <person name="Kim K.D."/>
        </authorList>
    </citation>
    <scope>NUCLEOTIDE SEQUENCE [LARGE SCALE GENOMIC DNA]</scope>
    <source>
        <strain evidence="1">701B-08</strain>
    </source>
</reference>
<gene>
    <name evidence="1" type="ORF">C1638_021875</name>
</gene>
<evidence type="ECO:0000313" key="2">
    <source>
        <dbReference type="Proteomes" id="UP000236182"/>
    </source>
</evidence>
<dbReference type="Proteomes" id="UP000236182">
    <property type="component" value="Unassembled WGS sequence"/>
</dbReference>
<keyword evidence="2" id="KW-1185">Reference proteome</keyword>
<organism evidence="1 2">
    <name type="scientific">Chryseobacterium oncorhynchi</name>
    <dbReference type="NCBI Taxonomy" id="741074"/>
    <lineage>
        <taxon>Bacteria</taxon>
        <taxon>Pseudomonadati</taxon>
        <taxon>Bacteroidota</taxon>
        <taxon>Flavobacteriia</taxon>
        <taxon>Flavobacteriales</taxon>
        <taxon>Weeksellaceae</taxon>
        <taxon>Chryseobacterium group</taxon>
        <taxon>Chryseobacterium</taxon>
    </lineage>
</organism>
<protein>
    <submittedName>
        <fullName evidence="1">Uncharacterized protein</fullName>
    </submittedName>
</protein>
<evidence type="ECO:0000313" key="1">
    <source>
        <dbReference type="EMBL" id="PWN59148.1"/>
    </source>
</evidence>
<dbReference type="EMBL" id="PPEI02000014">
    <property type="protein sequence ID" value="PWN59148.1"/>
    <property type="molecule type" value="Genomic_DNA"/>
</dbReference>
<sequence>MKHKKIIVEDEKPIKIYDEALKGMDISFLFKEKKELYSSFLDENHLELYDPDIIEKLSKIHQMSGGMSFLIIEKKRIAGEILNLLISK</sequence>
<accession>A0A316WJ11</accession>